<feature type="non-terminal residue" evidence="7">
    <location>
        <position position="486"/>
    </location>
</feature>
<dbReference type="SUPFAM" id="SSF69304">
    <property type="entry name" value="Tricorn protease N-terminal domain"/>
    <property type="match status" value="1"/>
</dbReference>
<keyword evidence="5" id="KW-0378">Hydrolase</keyword>
<dbReference type="GO" id="GO:0006508">
    <property type="term" value="P:proteolysis"/>
    <property type="evidence" value="ECO:0007669"/>
    <property type="project" value="UniProtKB-KW"/>
</dbReference>
<dbReference type="GO" id="GO:0008236">
    <property type="term" value="F:serine-type peptidase activity"/>
    <property type="evidence" value="ECO:0007669"/>
    <property type="project" value="UniProtKB-KW"/>
</dbReference>
<feature type="non-terminal residue" evidence="7">
    <location>
        <position position="1"/>
    </location>
</feature>
<gene>
    <name evidence="7" type="ORF">B1A_18271</name>
</gene>
<accession>T0YJ87</accession>
<name>T0YJ87_9ZZZZ</name>
<reference evidence="7" key="2">
    <citation type="journal article" date="2014" name="ISME J.">
        <title>Microbial stratification in low pH oxic and suboxic macroscopic growths along an acid mine drainage.</title>
        <authorList>
            <person name="Mendez-Garcia C."/>
            <person name="Mesa V."/>
            <person name="Sprenger R.R."/>
            <person name="Richter M."/>
            <person name="Diez M.S."/>
            <person name="Solano J."/>
            <person name="Bargiela R."/>
            <person name="Golyshina O.V."/>
            <person name="Manteca A."/>
            <person name="Ramos J.L."/>
            <person name="Gallego J.R."/>
            <person name="Llorente I."/>
            <person name="Martins Dos Santos V.A."/>
            <person name="Jensen O.N."/>
            <person name="Pelaez A.I."/>
            <person name="Sanchez J."/>
            <person name="Ferrer M."/>
        </authorList>
    </citation>
    <scope>NUCLEOTIDE SEQUENCE</scope>
</reference>
<evidence type="ECO:0000256" key="6">
    <source>
        <dbReference type="ARBA" id="ARBA00022825"/>
    </source>
</evidence>
<reference evidence="7" key="1">
    <citation type="submission" date="2013-08" db="EMBL/GenBank/DDBJ databases">
        <authorList>
            <person name="Mendez C."/>
            <person name="Richter M."/>
            <person name="Ferrer M."/>
            <person name="Sanchez J."/>
        </authorList>
    </citation>
    <scope>NUCLEOTIDE SEQUENCE</scope>
</reference>
<dbReference type="Pfam" id="PF26549">
    <property type="entry name" value="Tricorn_N"/>
    <property type="match status" value="1"/>
</dbReference>
<comment type="subcellular location">
    <subcellularLocation>
        <location evidence="1">Cytoplasm</location>
    </subcellularLocation>
</comment>
<keyword evidence="6" id="KW-0720">Serine protease</keyword>
<dbReference type="PANTHER" id="PTHR43253">
    <property type="entry name" value="TRICORN PROTEASE HOMOLOG 2-RELATED"/>
    <property type="match status" value="1"/>
</dbReference>
<keyword evidence="4" id="KW-0645">Protease</keyword>
<sequence>PGPAQALIRYPSIHGNTVVFEAGGSVWKVRLPGGEAVRLTADFRPRLTSPDLSQRPVGRFTGWYRGNTDVYVESIDGGPVKQLTWRSINQPMKGKIGTVPDNIVVGWTPDSHDVVFLSRRESFNPQIERAFEVPISGGLPVALPMPWTGPLSFNAGGTVVAYNKLSRIFRVFHRKHYFGGQADKIFTYDLATGASTQLVHWKGENTFPMWVGNTLYYASDRGANGVLNIWAKNLKTDAQRQVTHFPTYDVDWPSAGNTGIALSDGGKLYVYSFATRQLTQIPVTIPITGSRTLPYEYDAAKMIRSAGLAPDGKLAVFGARGAIFTVPAAYGHTTELSTARASNDKDPTWSPNGKWIAYIRDEGRDSQVMVRAADGNGTPHALTRTANLTYMGRLRWSPNSQWLTYSTSSQQLWLVNVKTKAHEPVATAPRSQPTHIFQDVDFSPDSRWLAFSKRLPNNLHALFVYDIPAGKLHQLSRGDFSDTNPV</sequence>
<dbReference type="EMBL" id="AUZX01013474">
    <property type="protein sequence ID" value="EQD35471.1"/>
    <property type="molecule type" value="Genomic_DNA"/>
</dbReference>
<evidence type="ECO:0000256" key="3">
    <source>
        <dbReference type="ARBA" id="ARBA00022490"/>
    </source>
</evidence>
<dbReference type="Pfam" id="PF26550">
    <property type="entry name" value="Tricorn_2nd"/>
    <property type="match status" value="1"/>
</dbReference>
<evidence type="ECO:0000256" key="1">
    <source>
        <dbReference type="ARBA" id="ARBA00004496"/>
    </source>
</evidence>
<evidence type="ECO:0000256" key="2">
    <source>
        <dbReference type="ARBA" id="ARBA00008524"/>
    </source>
</evidence>
<dbReference type="Gene3D" id="2.120.10.60">
    <property type="entry name" value="Tricorn protease N-terminal domain"/>
    <property type="match status" value="1"/>
</dbReference>
<evidence type="ECO:0000313" key="7">
    <source>
        <dbReference type="EMBL" id="EQD35471.1"/>
    </source>
</evidence>
<evidence type="ECO:0000256" key="5">
    <source>
        <dbReference type="ARBA" id="ARBA00022801"/>
    </source>
</evidence>
<comment type="caution">
    <text evidence="7">The sequence shown here is derived from an EMBL/GenBank/DDBJ whole genome shotgun (WGS) entry which is preliminary data.</text>
</comment>
<dbReference type="SUPFAM" id="SSF82171">
    <property type="entry name" value="DPP6 N-terminal domain-like"/>
    <property type="match status" value="1"/>
</dbReference>
<dbReference type="PANTHER" id="PTHR43253:SF1">
    <property type="entry name" value="TRICORN PROTEASE HOMOLOG 2-RELATED"/>
    <property type="match status" value="1"/>
</dbReference>
<dbReference type="AlphaFoldDB" id="T0YJ87"/>
<protein>
    <submittedName>
        <fullName evidence="7">Peptidase S41</fullName>
    </submittedName>
</protein>
<comment type="similarity">
    <text evidence="2">Belongs to the peptidase S41B family.</text>
</comment>
<dbReference type="InterPro" id="IPR015943">
    <property type="entry name" value="WD40/YVTN_repeat-like_dom_sf"/>
</dbReference>
<dbReference type="GO" id="GO:0005737">
    <property type="term" value="C:cytoplasm"/>
    <property type="evidence" value="ECO:0007669"/>
    <property type="project" value="UniProtKB-SubCell"/>
</dbReference>
<proteinExistence type="inferred from homology"/>
<organism evidence="7">
    <name type="scientific">mine drainage metagenome</name>
    <dbReference type="NCBI Taxonomy" id="410659"/>
    <lineage>
        <taxon>unclassified sequences</taxon>
        <taxon>metagenomes</taxon>
        <taxon>ecological metagenomes</taxon>
    </lineage>
</organism>
<dbReference type="InterPro" id="IPR012393">
    <property type="entry name" value="Tricorn_protease"/>
</dbReference>
<keyword evidence="3" id="KW-0963">Cytoplasm</keyword>
<evidence type="ECO:0000256" key="4">
    <source>
        <dbReference type="ARBA" id="ARBA00022670"/>
    </source>
</evidence>
<dbReference type="Gene3D" id="2.130.10.10">
    <property type="entry name" value="YVTN repeat-like/Quinoprotein amine dehydrogenase"/>
    <property type="match status" value="1"/>
</dbReference>